<dbReference type="SUPFAM" id="SSF53850">
    <property type="entry name" value="Periplasmic binding protein-like II"/>
    <property type="match status" value="1"/>
</dbReference>
<dbReference type="PANTHER" id="PTHR30126">
    <property type="entry name" value="HTH-TYPE TRANSCRIPTIONAL REGULATOR"/>
    <property type="match status" value="1"/>
</dbReference>
<gene>
    <name evidence="6" type="ORF">IC602_13565</name>
</gene>
<dbReference type="InterPro" id="IPR036388">
    <property type="entry name" value="WH-like_DNA-bd_sf"/>
</dbReference>
<evidence type="ECO:0000256" key="3">
    <source>
        <dbReference type="ARBA" id="ARBA00023125"/>
    </source>
</evidence>
<organism evidence="6 7">
    <name type="scientific">Virgibacillus halodenitrificans</name>
    <name type="common">Bacillus halodenitrificans</name>
    <dbReference type="NCBI Taxonomy" id="1482"/>
    <lineage>
        <taxon>Bacteria</taxon>
        <taxon>Bacillati</taxon>
        <taxon>Bacillota</taxon>
        <taxon>Bacilli</taxon>
        <taxon>Bacillales</taxon>
        <taxon>Bacillaceae</taxon>
        <taxon>Virgibacillus</taxon>
    </lineage>
</organism>
<feature type="domain" description="HTH lysR-type" evidence="5">
    <location>
        <begin position="2"/>
        <end position="59"/>
    </location>
</feature>
<evidence type="ECO:0000259" key="5">
    <source>
        <dbReference type="PROSITE" id="PS50931"/>
    </source>
</evidence>
<dbReference type="Gene3D" id="3.40.190.290">
    <property type="match status" value="1"/>
</dbReference>
<evidence type="ECO:0000256" key="1">
    <source>
        <dbReference type="ARBA" id="ARBA00009437"/>
    </source>
</evidence>
<dbReference type="PROSITE" id="PS50931">
    <property type="entry name" value="HTH_LYSR"/>
    <property type="match status" value="1"/>
</dbReference>
<comment type="caution">
    <text evidence="6">The sequence shown here is derived from an EMBL/GenBank/DDBJ whole genome shotgun (WGS) entry which is preliminary data.</text>
</comment>
<evidence type="ECO:0000256" key="2">
    <source>
        <dbReference type="ARBA" id="ARBA00023015"/>
    </source>
</evidence>
<evidence type="ECO:0000313" key="6">
    <source>
        <dbReference type="EMBL" id="MBD1223629.1"/>
    </source>
</evidence>
<evidence type="ECO:0000256" key="4">
    <source>
        <dbReference type="ARBA" id="ARBA00023163"/>
    </source>
</evidence>
<proteinExistence type="inferred from homology"/>
<accession>A0ABR7VNY4</accession>
<evidence type="ECO:0000313" key="7">
    <source>
        <dbReference type="Proteomes" id="UP000621631"/>
    </source>
</evidence>
<reference evidence="6 7" key="1">
    <citation type="submission" date="2020-09" db="EMBL/GenBank/DDBJ databases">
        <title>Draft Genome Sequences of Oil-Oxidizing Bacteria Halomonas titanicae, Marinobacter lutaoensis, and Virgibacillus halodenitrificans Isolated from Highly Saline Environments.</title>
        <authorList>
            <person name="Grouzdev D.S."/>
            <person name="Sokolova D.S."/>
            <person name="Semenova E.M."/>
            <person name="Borzenkov I.A."/>
            <person name="Bidzhieva S.K."/>
            <person name="Poltaraus A.B."/>
            <person name="Nazina T.N."/>
        </authorList>
    </citation>
    <scope>NUCLEOTIDE SEQUENCE [LARGE SCALE GENOMIC DNA]</scope>
    <source>
        <strain evidence="6 7">VKM B-3472D</strain>
    </source>
</reference>
<keyword evidence="7" id="KW-1185">Reference proteome</keyword>
<dbReference type="PRINTS" id="PR00039">
    <property type="entry name" value="HTHLYSR"/>
</dbReference>
<dbReference type="InterPro" id="IPR005119">
    <property type="entry name" value="LysR_subst-bd"/>
</dbReference>
<keyword evidence="4" id="KW-0804">Transcription</keyword>
<sequence>MMNIEQLEHVVEVAKGKSISKAAESLHITQSGISQSISALENELGIKLFKRSRKGAVPTEAGKRIIIKANDILNNVQELREEAEGAANAITGDLRLMGIPGVMPTLIKTTAYLRRKYPNLAVDINEKGSFEIIEDFQAKRIDAGFIAMNDKLLQQNVGLNFEPVSKGKLVLCVGRNTPLSFKKSITPEELKEQTFILYKDDYVQWFIRDFSNVFGKVNVLFSTKNGDAIVMALREGMGVTIGHDYSFANHPLVLSGELVTLEIENFSDHVVYFGWLKQGNTPLSQITKEAIDRFNQVLFMDQPY</sequence>
<dbReference type="EMBL" id="JACWEZ010000008">
    <property type="protein sequence ID" value="MBD1223629.1"/>
    <property type="molecule type" value="Genomic_DNA"/>
</dbReference>
<name>A0ABR7VNY4_VIRHA</name>
<dbReference type="InterPro" id="IPR000847">
    <property type="entry name" value="LysR_HTH_N"/>
</dbReference>
<keyword evidence="3" id="KW-0238">DNA-binding</keyword>
<dbReference type="CDD" id="cd05466">
    <property type="entry name" value="PBP2_LTTR_substrate"/>
    <property type="match status" value="1"/>
</dbReference>
<comment type="similarity">
    <text evidence="1">Belongs to the LysR transcriptional regulatory family.</text>
</comment>
<dbReference type="SUPFAM" id="SSF46785">
    <property type="entry name" value="Winged helix' DNA-binding domain"/>
    <property type="match status" value="1"/>
</dbReference>
<dbReference type="InterPro" id="IPR036390">
    <property type="entry name" value="WH_DNA-bd_sf"/>
</dbReference>
<dbReference type="Gene3D" id="1.10.10.10">
    <property type="entry name" value="Winged helix-like DNA-binding domain superfamily/Winged helix DNA-binding domain"/>
    <property type="match status" value="1"/>
</dbReference>
<protein>
    <submittedName>
        <fullName evidence="6">LysR family transcriptional regulator</fullName>
    </submittedName>
</protein>
<dbReference type="PANTHER" id="PTHR30126:SF40">
    <property type="entry name" value="HTH-TYPE TRANSCRIPTIONAL REGULATOR GLTR"/>
    <property type="match status" value="1"/>
</dbReference>
<keyword evidence="2" id="KW-0805">Transcription regulation</keyword>
<dbReference type="Pfam" id="PF03466">
    <property type="entry name" value="LysR_substrate"/>
    <property type="match status" value="1"/>
</dbReference>
<dbReference type="Pfam" id="PF00126">
    <property type="entry name" value="HTH_1"/>
    <property type="match status" value="1"/>
</dbReference>
<dbReference type="Proteomes" id="UP000621631">
    <property type="component" value="Unassembled WGS sequence"/>
</dbReference>